<proteinExistence type="predicted"/>
<gene>
    <name evidence="1" type="ORF">EVAR_53553_1</name>
</gene>
<evidence type="ECO:0000313" key="1">
    <source>
        <dbReference type="EMBL" id="GBP78108.1"/>
    </source>
</evidence>
<sequence length="133" mass="15239">MNCIDRRADAIVLSSVHRRVRIEHGRGACPPHPRHGAMLRVLAYRRSAPRPRRVYGRRAKCPRTCYVCALRFYVHTYRQHEFSSGAMFTRAKQSRLRYTPRDSEITLIRRRRAGAGGLDSKPVDLKGRAPAVG</sequence>
<name>A0A4C1YPL6_EUMVA</name>
<dbReference type="Proteomes" id="UP000299102">
    <property type="component" value="Unassembled WGS sequence"/>
</dbReference>
<evidence type="ECO:0000313" key="2">
    <source>
        <dbReference type="Proteomes" id="UP000299102"/>
    </source>
</evidence>
<dbReference type="AlphaFoldDB" id="A0A4C1YPL6"/>
<dbReference type="EMBL" id="BGZK01001357">
    <property type="protein sequence ID" value="GBP78108.1"/>
    <property type="molecule type" value="Genomic_DNA"/>
</dbReference>
<organism evidence="1 2">
    <name type="scientific">Eumeta variegata</name>
    <name type="common">Bagworm moth</name>
    <name type="synonym">Eumeta japonica</name>
    <dbReference type="NCBI Taxonomy" id="151549"/>
    <lineage>
        <taxon>Eukaryota</taxon>
        <taxon>Metazoa</taxon>
        <taxon>Ecdysozoa</taxon>
        <taxon>Arthropoda</taxon>
        <taxon>Hexapoda</taxon>
        <taxon>Insecta</taxon>
        <taxon>Pterygota</taxon>
        <taxon>Neoptera</taxon>
        <taxon>Endopterygota</taxon>
        <taxon>Lepidoptera</taxon>
        <taxon>Glossata</taxon>
        <taxon>Ditrysia</taxon>
        <taxon>Tineoidea</taxon>
        <taxon>Psychidae</taxon>
        <taxon>Oiketicinae</taxon>
        <taxon>Eumeta</taxon>
    </lineage>
</organism>
<comment type="caution">
    <text evidence="1">The sequence shown here is derived from an EMBL/GenBank/DDBJ whole genome shotgun (WGS) entry which is preliminary data.</text>
</comment>
<reference evidence="1 2" key="1">
    <citation type="journal article" date="2019" name="Commun. Biol.">
        <title>The bagworm genome reveals a unique fibroin gene that provides high tensile strength.</title>
        <authorList>
            <person name="Kono N."/>
            <person name="Nakamura H."/>
            <person name="Ohtoshi R."/>
            <person name="Tomita M."/>
            <person name="Numata K."/>
            <person name="Arakawa K."/>
        </authorList>
    </citation>
    <scope>NUCLEOTIDE SEQUENCE [LARGE SCALE GENOMIC DNA]</scope>
</reference>
<protein>
    <submittedName>
        <fullName evidence="1">Uncharacterized protein</fullName>
    </submittedName>
</protein>
<keyword evidence="2" id="KW-1185">Reference proteome</keyword>
<accession>A0A4C1YPL6</accession>